<comment type="subcellular location">
    <subcellularLocation>
        <location evidence="1">Membrane</location>
        <topology evidence="1">Multi-pass membrane protein</topology>
    </subcellularLocation>
</comment>
<dbReference type="PANTHER" id="PTHR28668">
    <property type="entry name" value="TRANSMEMBRANE PROTEIN 234"/>
    <property type="match status" value="1"/>
</dbReference>
<keyword evidence="4" id="KW-0472">Membrane</keyword>
<dbReference type="PANTHER" id="PTHR28668:SF1">
    <property type="entry name" value="TRANSMEMBRANE PROTEIN 234"/>
    <property type="match status" value="1"/>
</dbReference>
<evidence type="ECO:0000313" key="5">
    <source>
        <dbReference type="EMBL" id="VVC89647.1"/>
    </source>
</evidence>
<organism evidence="5 6">
    <name type="scientific">Leptidea sinapis</name>
    <dbReference type="NCBI Taxonomy" id="189913"/>
    <lineage>
        <taxon>Eukaryota</taxon>
        <taxon>Metazoa</taxon>
        <taxon>Ecdysozoa</taxon>
        <taxon>Arthropoda</taxon>
        <taxon>Hexapoda</taxon>
        <taxon>Insecta</taxon>
        <taxon>Pterygota</taxon>
        <taxon>Neoptera</taxon>
        <taxon>Endopterygota</taxon>
        <taxon>Lepidoptera</taxon>
        <taxon>Glossata</taxon>
        <taxon>Ditrysia</taxon>
        <taxon>Papilionoidea</taxon>
        <taxon>Pieridae</taxon>
        <taxon>Dismorphiinae</taxon>
        <taxon>Leptidea</taxon>
    </lineage>
</organism>
<proteinExistence type="predicted"/>
<reference evidence="5 6" key="1">
    <citation type="submission" date="2017-07" db="EMBL/GenBank/DDBJ databases">
        <authorList>
            <person name="Talla V."/>
            <person name="Backstrom N."/>
        </authorList>
    </citation>
    <scope>NUCLEOTIDE SEQUENCE [LARGE SCALE GENOMIC DNA]</scope>
</reference>
<evidence type="ECO:0000256" key="3">
    <source>
        <dbReference type="ARBA" id="ARBA00022989"/>
    </source>
</evidence>
<evidence type="ECO:0000256" key="2">
    <source>
        <dbReference type="ARBA" id="ARBA00022692"/>
    </source>
</evidence>
<dbReference type="AlphaFoldDB" id="A0A5E4PUA3"/>
<evidence type="ECO:0008006" key="7">
    <source>
        <dbReference type="Google" id="ProtNLM"/>
    </source>
</evidence>
<dbReference type="GO" id="GO:0016020">
    <property type="term" value="C:membrane"/>
    <property type="evidence" value="ECO:0007669"/>
    <property type="project" value="UniProtKB-SubCell"/>
</dbReference>
<keyword evidence="6" id="KW-1185">Reference proteome</keyword>
<evidence type="ECO:0000313" key="6">
    <source>
        <dbReference type="Proteomes" id="UP000324832"/>
    </source>
</evidence>
<dbReference type="Pfam" id="PF10639">
    <property type="entry name" value="TMEM234"/>
    <property type="match status" value="1"/>
</dbReference>
<evidence type="ECO:0000256" key="1">
    <source>
        <dbReference type="ARBA" id="ARBA00004141"/>
    </source>
</evidence>
<evidence type="ECO:0000256" key="4">
    <source>
        <dbReference type="ARBA" id="ARBA00023136"/>
    </source>
</evidence>
<name>A0A5E4PUA3_9NEOP</name>
<gene>
    <name evidence="5" type="ORF">LSINAPIS_LOCUS2716</name>
</gene>
<keyword evidence="3" id="KW-1133">Transmembrane helix</keyword>
<protein>
    <recommendedName>
        <fullName evidence="7">Transmembrane protein 234</fullName>
    </recommendedName>
</protein>
<dbReference type="EMBL" id="FZQP02000593">
    <property type="protein sequence ID" value="VVC89647.1"/>
    <property type="molecule type" value="Genomic_DNA"/>
</dbReference>
<dbReference type="InterPro" id="IPR018908">
    <property type="entry name" value="TMEM234"/>
</dbReference>
<keyword evidence="2" id="KW-0812">Transmembrane</keyword>
<dbReference type="Proteomes" id="UP000324832">
    <property type="component" value="Unassembled WGS sequence"/>
</dbReference>
<accession>A0A5E4PUA3</accession>
<sequence>MSVCVHLNIVVLEETSSSSGLLLVTGILWGCTNPFIRRGTRGLRAVRGRSWLSQLYAEGVFLLGNWKYVVPWLVNQGGSLAYLAALQRLPLCVAVPGANSLAFVCTAATGAANLNTVVVVPCEIQSAQMKCSNEVDYQESSELHHNLERPQLSDHVRLADLSSVDRACCENPAGGDTSGRPGYQEYYHVWKHYSHEYGQLENIK</sequence>